<dbReference type="InterPro" id="IPR038071">
    <property type="entry name" value="UROD/MetE-like_sf"/>
</dbReference>
<keyword evidence="2" id="KW-1185">Reference proteome</keyword>
<dbReference type="RefSeq" id="WP_369018140.1">
    <property type="nucleotide sequence ID" value="NZ_CP121689.1"/>
</dbReference>
<proteinExistence type="predicted"/>
<organism evidence="1 2">
    <name type="scientific">Thermatribacter velox</name>
    <dbReference type="NCBI Taxonomy" id="3039681"/>
    <lineage>
        <taxon>Bacteria</taxon>
        <taxon>Pseudomonadati</taxon>
        <taxon>Atribacterota</taxon>
        <taxon>Atribacteria</taxon>
        <taxon>Atribacterales</taxon>
        <taxon>Thermatribacteraceae</taxon>
        <taxon>Thermatribacter</taxon>
    </lineage>
</organism>
<gene>
    <name evidence="1" type="ORF">QBE54_10440</name>
</gene>
<reference evidence="1 2" key="1">
    <citation type="submission" date="2023-03" db="EMBL/GenBank/DDBJ databases">
        <title>Novel Species.</title>
        <authorList>
            <person name="Ma S."/>
        </authorList>
    </citation>
    <scope>NUCLEOTIDE SEQUENCE [LARGE SCALE GENOMIC DNA]</scope>
    <source>
        <strain evidence="1 2">B11</strain>
    </source>
</reference>
<dbReference type="Gene3D" id="3.20.20.210">
    <property type="match status" value="1"/>
</dbReference>
<accession>A0ABZ2YCI4</accession>
<sequence length="357" mass="41218">MAKKRFTAWWERSKIGRPALRIIARLKEPLEPLEDADNPASPLDFHLDVERRIKELRNFCRTHLFLGESFPALDINIGPLSVATYLGAEPVFAWDTVWYHPCATPIGEKLREQCWENNDWWKTHLDAIRRAKVLAGEDFLVNIPDMGENLDVLAVLRGAQEFIYDLIDNPQEVKKLIQKLDELYFVFYDQIYELVKGPEGGSSYTTFEIWGPGKTAKVQCDFSALMSPKQFKEFFLPSLSYQCSKLDYTLYHLDGVDAIKHLPALLEVKDLDALQWTPGAGKPDGGSEEWYPIYDKAREAGKSLWIKIEDGNFDDWINEAESLVKRYGASGLYLLFPEMELEMARELLKRAEENWDR</sequence>
<dbReference type="Proteomes" id="UP001461341">
    <property type="component" value="Chromosome"/>
</dbReference>
<name>A0ABZ2YCI4_9BACT</name>
<dbReference type="EMBL" id="CP121689">
    <property type="protein sequence ID" value="WZL75986.1"/>
    <property type="molecule type" value="Genomic_DNA"/>
</dbReference>
<evidence type="ECO:0000313" key="2">
    <source>
        <dbReference type="Proteomes" id="UP001461341"/>
    </source>
</evidence>
<protein>
    <submittedName>
        <fullName evidence="1">Trimethylamine corrinoid protein 2</fullName>
    </submittedName>
</protein>
<evidence type="ECO:0000313" key="1">
    <source>
        <dbReference type="EMBL" id="WZL75986.1"/>
    </source>
</evidence>